<dbReference type="PANTHER" id="PTHR41774">
    <property type="match status" value="1"/>
</dbReference>
<dbReference type="Proteomes" id="UP000027986">
    <property type="component" value="Chromosome"/>
</dbReference>
<accession>A0A075JJC6</accession>
<evidence type="ECO:0000313" key="1">
    <source>
        <dbReference type="EMBL" id="AIF40063.1"/>
    </source>
</evidence>
<proteinExistence type="predicted"/>
<dbReference type="HOGENOM" id="CLU_120084_3_0_11"/>
<evidence type="ECO:0000313" key="2">
    <source>
        <dbReference type="Proteomes" id="UP000027986"/>
    </source>
</evidence>
<dbReference type="eggNOG" id="COG3323">
    <property type="taxonomic scope" value="Bacteria"/>
</dbReference>
<dbReference type="InterPro" id="IPR036069">
    <property type="entry name" value="DUF34/NIF3_sf"/>
</dbReference>
<dbReference type="Gene3D" id="3.30.70.120">
    <property type="match status" value="1"/>
</dbReference>
<keyword evidence="2" id="KW-1185">Reference proteome</keyword>
<evidence type="ECO:0008006" key="3">
    <source>
        <dbReference type="Google" id="ProtNLM"/>
    </source>
</evidence>
<gene>
    <name evidence="1" type="ORF">HX89_02790</name>
</gene>
<name>A0A075JJC6_9MICO</name>
<dbReference type="KEGG" id="dni:HX89_02790"/>
<dbReference type="OrthoDB" id="9795763at2"/>
<dbReference type="EMBL" id="CP008889">
    <property type="protein sequence ID" value="AIF40063.1"/>
    <property type="molecule type" value="Genomic_DNA"/>
</dbReference>
<dbReference type="SUPFAM" id="SSF102705">
    <property type="entry name" value="NIF3 (NGG1p interacting factor 3)-like"/>
    <property type="match status" value="1"/>
</dbReference>
<dbReference type="InterPro" id="IPR015867">
    <property type="entry name" value="N-reg_PII/ATP_PRibTrfase_C"/>
</dbReference>
<dbReference type="GeneID" id="41840149"/>
<dbReference type="RefSeq" id="WP_081873568.1">
    <property type="nucleotide sequence ID" value="NZ_CP008889.1"/>
</dbReference>
<reference evidence="1 2" key="1">
    <citation type="submission" date="2014-07" db="EMBL/GenBank/DDBJ databases">
        <title>Genome Sequencing of Dermacoccus nishinomiyaensis.</title>
        <authorList>
            <person name="Hong K.W."/>
            <person name="Chan K.G."/>
        </authorList>
    </citation>
    <scope>NUCLEOTIDE SEQUENCE [LARGE SCALE GENOMIC DNA]</scope>
    <source>
        <strain evidence="1 2">M25</strain>
    </source>
</reference>
<organism evidence="1 2">
    <name type="scientific">Dermacoccus nishinomiyaensis</name>
    <dbReference type="NCBI Taxonomy" id="1274"/>
    <lineage>
        <taxon>Bacteria</taxon>
        <taxon>Bacillati</taxon>
        <taxon>Actinomycetota</taxon>
        <taxon>Actinomycetes</taxon>
        <taxon>Micrococcales</taxon>
        <taxon>Dermacoccaceae</taxon>
        <taxon>Dermacoccus</taxon>
    </lineage>
</organism>
<sequence length="137" mass="14657">MHETRWARAVRRGGKYLGAGDGGAGGRDDLVVIVVFAPVSHVDAVRDAAARAGAGAIGDYRACSFSVTGEGRFEPLAGAQPHIGAVGRPEVVQEQRIEVVCPRRDAVRALDAMLAAHPYEEPAWHAYRALSREDLAR</sequence>
<dbReference type="PANTHER" id="PTHR41774:SF1">
    <property type="entry name" value="NGG1P INTERACTING FACTOR NIF3"/>
    <property type="match status" value="1"/>
</dbReference>
<protein>
    <recommendedName>
        <fullName evidence="3">NGG1p interacting factor NIF3</fullName>
    </recommendedName>
</protein>
<dbReference type="AlphaFoldDB" id="A0A075JJC6"/>